<keyword evidence="6" id="KW-0539">Nucleus</keyword>
<dbReference type="Gene3D" id="1.10.390.10">
    <property type="entry name" value="Neutral Protease Domain 2"/>
    <property type="match status" value="1"/>
</dbReference>
<dbReference type="Pfam" id="PF25577">
    <property type="entry name" value="TPR_TAF2_C"/>
    <property type="match status" value="1"/>
</dbReference>
<feature type="compositionally biased region" description="Low complexity" evidence="7">
    <location>
        <begin position="429"/>
        <end position="444"/>
    </location>
</feature>
<feature type="region of interest" description="Disordered" evidence="7">
    <location>
        <begin position="1519"/>
        <end position="1715"/>
    </location>
</feature>
<dbReference type="Gene3D" id="2.60.40.1730">
    <property type="entry name" value="tricorn interacting facor f3 domain"/>
    <property type="match status" value="1"/>
</dbReference>
<feature type="region of interest" description="Disordered" evidence="7">
    <location>
        <begin position="1323"/>
        <end position="1438"/>
    </location>
</feature>
<feature type="domain" description="Transcription initiation factor TFIID subunit 2 TPR repeats" evidence="9">
    <location>
        <begin position="884"/>
        <end position="1096"/>
    </location>
</feature>
<evidence type="ECO:0000256" key="6">
    <source>
        <dbReference type="ARBA" id="ARBA00023242"/>
    </source>
</evidence>
<evidence type="ECO:0000256" key="3">
    <source>
        <dbReference type="ARBA" id="ARBA00017363"/>
    </source>
</evidence>
<feature type="compositionally biased region" description="Basic and acidic residues" evidence="7">
    <location>
        <begin position="1606"/>
        <end position="1619"/>
    </location>
</feature>
<keyword evidence="4" id="KW-0805">Transcription regulation</keyword>
<keyword evidence="11" id="KW-1185">Reference proteome</keyword>
<evidence type="ECO:0000256" key="5">
    <source>
        <dbReference type="ARBA" id="ARBA00023163"/>
    </source>
</evidence>
<dbReference type="InterPro" id="IPR057991">
    <property type="entry name" value="TPR_TAF2_C"/>
</dbReference>
<feature type="region of interest" description="Disordered" evidence="7">
    <location>
        <begin position="424"/>
        <end position="461"/>
    </location>
</feature>
<sequence length="1715" mass="190996">MPSTTVQHGPTNDDVSARYFGPAAAAAAAAATTTTATTPRPKPLTVLSSGPASYTQQLKVGHQKISIDVDLASNSVEGVTEVTVLPLSNKLKVIKFDCREMKINAIYVNGHRHHNYIYNDLLYMASEGEDEEKDKEKDIEKEREEGKGKDNGSYKLNLFDLYTDKIGIHQSHLIKSKLSYIFRESYSTDDESGTISTGILGDTQELKILLPDNMKFELVDLNSIGTPRGSQPGTVTPSHLKSKATASETYSPIEIKIEYELKNPKNGLIFVTNNDLDKRSWHAYTTNPEYNISTSSWVPCIDNLNSRNTWTLEVSIPRTLKDIGNPRIIGSKEAIQYQKQINERSRKMKISGEEGIDDEDENSDLIACTGDYSNTRETPHPIDLSKKVVSWSIFNSVSAHHIGWAVGCFKSFVLNAATVQEEDEANSLDNNDNNNNNFGANNNGADDHRHHDDDDDTNEKTSMNCPVTIYALEEDLTFARDISAVTSRALEYFSNEFGSFPFSSYSIAFVKHPVQESNSFAGLTLFSADVLYPPDLIEPMFSTTDKVLTALATQWSGVNIVPNTFNDMWCTVGIAGFMAISFLQKLMGTNEYRYRVKKLIERIVEEDVNQRPIGDQFLKFPVSNQDFEFMRLKAPVVFFILDNRMTKTDKSFGMLRVIPKLFLHAMSGELPNGTLSTDHLQHVCEKVNRNKLESFFKQWVFGAGTPSFIITQRFNRKKGMLEMTIRQVQHLEKGDNQHKMMKKETFIDDALCYLNNEPSRPKQNVFTGPMTIRVHESDGTPYEHIIHIKELKTTMDISLAKKVRKIKKKDEGVDPGIGFNQFGDILPTESSTGNSGGGISSSSDFNLQDWDKRDEESLSSLPFEWVRGDVDLEWIAKVDVRQPDFMFASQLVYDRDVEAQYDAVQFFANVEKPSVIYCTSLLRTFLDRRYFYGIRIEAARALAMCSNQGNEFIGAKYLIQAFKFLYCFPGSLIPKSNDFSDIKSFLVQRAVPGILSTVTDHDGRVPSEIQQLLYNLIKFNDNSMNQFSDSLYVNELIKALVTSAISGWRKNSAEGSISSNNTEFADKVMVEVSKLQKLDEWQPSHQRLVQVTCVESKVQMALAGAASSLSLEDLVMLTLDKYPVDGRTASFKGLLLLSGLNSSGILKYFSKVALLSFGRPNLKRKLIGTLIDAIVTIAIHGSYTQESRTRERIPLASGGAQEHSSMVIIEDSSNSGMQQKHDQLARATIKGSIDLIRRDLAQNGALKQTIWELLHSSLLSTYEKRNVFLITAIVFEEVDSLMVKLPIPSLPVAELKKKIVAKQVGETEIVFRREGRFKIQLVSRKPSSAATATRKSVKDEPSASQHKPLIKLSLKSAPADADIGDDSELTQNPETESVRKHTTKPQVHSPPKPSSSSSARSSVKQHTKSFGKVKSEAGSAAQSPTRPPAKAGRRRSMVSLDHSRMKVKLRLPGERLAQLQWRQRSEFVAVYGSSVRIRLPKRMLGQDDARDVHVHRYVRINTRRKTVEISTDPFLASAVESGTQETQESVANGSAKPMAGSPAPKEVQVKKEPQATNANGEQVEHTNEEKVGASEVSTNTDTRAPIKTEQEEEKGGEGEVVAADVSETKSGDGDAEKNEPVSVLQNDSLQNEADSYTFAHSEEPDSKPESFPPTTPKAESDNLPEKSASEPIRSISTSPEGKADNTKRKFSSSEPSNGVRKKPKIYIHFGGKKGK</sequence>
<dbReference type="Proteomes" id="UP001497383">
    <property type="component" value="Chromosome 5"/>
</dbReference>
<feature type="domain" description="Transcription initiation factor TFIID subunit 2 Ig-like" evidence="8">
    <location>
        <begin position="704"/>
        <end position="883"/>
    </location>
</feature>
<accession>A0ABP0ZSI7</accession>
<dbReference type="SUPFAM" id="SSF63737">
    <property type="entry name" value="Leukotriene A4 hydrolase N-terminal domain"/>
    <property type="match status" value="1"/>
</dbReference>
<dbReference type="SUPFAM" id="SSF55486">
    <property type="entry name" value="Metalloproteases ('zincins'), catalytic domain"/>
    <property type="match status" value="1"/>
</dbReference>
<dbReference type="CDD" id="cd09839">
    <property type="entry name" value="M1_like_TAF2"/>
    <property type="match status" value="1"/>
</dbReference>
<dbReference type="InterPro" id="IPR027268">
    <property type="entry name" value="Peptidase_M4/M1_CTD_sf"/>
</dbReference>
<evidence type="ECO:0000256" key="4">
    <source>
        <dbReference type="ARBA" id="ARBA00023015"/>
    </source>
</evidence>
<dbReference type="InterPro" id="IPR057345">
    <property type="entry name" value="Ig-like_TAF2"/>
</dbReference>
<feature type="compositionally biased region" description="Basic and acidic residues" evidence="7">
    <location>
        <begin position="1658"/>
        <end position="1668"/>
    </location>
</feature>
<feature type="compositionally biased region" description="Basic residues" evidence="7">
    <location>
        <begin position="1699"/>
        <end position="1715"/>
    </location>
</feature>
<organism evidence="10 11">
    <name type="scientific">Lodderomyces beijingensis</name>
    <dbReference type="NCBI Taxonomy" id="1775926"/>
    <lineage>
        <taxon>Eukaryota</taxon>
        <taxon>Fungi</taxon>
        <taxon>Dikarya</taxon>
        <taxon>Ascomycota</taxon>
        <taxon>Saccharomycotina</taxon>
        <taxon>Pichiomycetes</taxon>
        <taxon>Debaryomycetaceae</taxon>
        <taxon>Candida/Lodderomyces clade</taxon>
        <taxon>Lodderomyces</taxon>
    </lineage>
</organism>
<evidence type="ECO:0000256" key="7">
    <source>
        <dbReference type="SAM" id="MobiDB-lite"/>
    </source>
</evidence>
<comment type="similarity">
    <text evidence="2">Belongs to the TAF2 family.</text>
</comment>
<evidence type="ECO:0000259" key="8">
    <source>
        <dbReference type="Pfam" id="PF25316"/>
    </source>
</evidence>
<name>A0ABP0ZSI7_9ASCO</name>
<dbReference type="PANTHER" id="PTHR15137:SF9">
    <property type="entry name" value="TRANSCRIPTION INITIATION FACTOR TFIID SUBUNIT 2"/>
    <property type="match status" value="1"/>
</dbReference>
<evidence type="ECO:0000313" key="11">
    <source>
        <dbReference type="Proteomes" id="UP001497383"/>
    </source>
</evidence>
<dbReference type="RefSeq" id="XP_066831063.1">
    <property type="nucleotide sequence ID" value="XM_066974312.1"/>
</dbReference>
<feature type="compositionally biased region" description="Polar residues" evidence="7">
    <location>
        <begin position="1325"/>
        <end position="1334"/>
    </location>
</feature>
<dbReference type="InterPro" id="IPR042097">
    <property type="entry name" value="Aminopeptidase_N-like_N_sf"/>
</dbReference>
<dbReference type="Pfam" id="PF25316">
    <property type="entry name" value="TAF2_3rd"/>
    <property type="match status" value="1"/>
</dbReference>
<feature type="compositionally biased region" description="Basic and acidic residues" evidence="7">
    <location>
        <begin position="1584"/>
        <end position="1597"/>
    </location>
</feature>
<dbReference type="InterPro" id="IPR037813">
    <property type="entry name" value="TAF2"/>
</dbReference>
<feature type="compositionally biased region" description="Basic and acidic residues" evidence="7">
    <location>
        <begin position="1562"/>
        <end position="1572"/>
    </location>
</feature>
<reference evidence="10 11" key="1">
    <citation type="submission" date="2024-03" db="EMBL/GenBank/DDBJ databases">
        <authorList>
            <person name="Brejova B."/>
        </authorList>
    </citation>
    <scope>NUCLEOTIDE SEQUENCE [LARGE SCALE GENOMIC DNA]</scope>
    <source>
        <strain evidence="10 11">CBS 14171</strain>
    </source>
</reference>
<dbReference type="GeneID" id="92209321"/>
<evidence type="ECO:0000313" key="10">
    <source>
        <dbReference type="EMBL" id="CAK9440025.1"/>
    </source>
</evidence>
<gene>
    <name evidence="10" type="ORF">LODBEIA_P41250</name>
</gene>
<dbReference type="PANTHER" id="PTHR15137">
    <property type="entry name" value="TRANSCRIPTION INITIATION FACTOR TFIID"/>
    <property type="match status" value="1"/>
</dbReference>
<proteinExistence type="inferred from homology"/>
<evidence type="ECO:0000256" key="2">
    <source>
        <dbReference type="ARBA" id="ARBA00010937"/>
    </source>
</evidence>
<evidence type="ECO:0000259" key="9">
    <source>
        <dbReference type="Pfam" id="PF25577"/>
    </source>
</evidence>
<feature type="compositionally biased region" description="Polar residues" evidence="7">
    <location>
        <begin position="1520"/>
        <end position="1532"/>
    </location>
</feature>
<keyword evidence="5" id="KW-0804">Transcription</keyword>
<protein>
    <recommendedName>
        <fullName evidence="3">Transcription initiation factor TFIID subunit 2</fullName>
    </recommendedName>
</protein>
<dbReference type="EMBL" id="OZ022409">
    <property type="protein sequence ID" value="CAK9440025.1"/>
    <property type="molecule type" value="Genomic_DNA"/>
</dbReference>
<feature type="compositionally biased region" description="Polar residues" evidence="7">
    <location>
        <begin position="1623"/>
        <end position="1634"/>
    </location>
</feature>
<comment type="subcellular location">
    <subcellularLocation>
        <location evidence="1">Nucleus</location>
    </subcellularLocation>
</comment>
<evidence type="ECO:0000256" key="1">
    <source>
        <dbReference type="ARBA" id="ARBA00004123"/>
    </source>
</evidence>